<dbReference type="AlphaFoldDB" id="A0A132C361"/>
<sequence>MFAILGITFPIYAALGLGYFLVWKGVFRQQDIKSLGAFVFNVALPGLIFTTLAQRDPVEVFQAAYVLPYLIGGLLNIAVCFVLFSLRGFDPMRRAVGIMGSTCPNNGFVGYPVMLLAFPEIAGVVLTLNLVVETLILIPICLMLMEAASADSAQPLGYRLRRILWNVLKMPTMMALMTGLAIAVLHLPIPAPVFRFTDMVAASAGAVSLVVIGGSLAGLPLRGNKSLAALATLGKLVIHPAIVALVAAGFAVTGLLDISPDIRTALILSAAMPMFATYTIFAQAKGHEGAASLASLSATILAYFTLNGLLWLLT</sequence>
<keyword evidence="2" id="KW-0813">Transport</keyword>
<feature type="transmembrane region" description="Helical" evidence="7">
    <location>
        <begin position="65"/>
        <end position="84"/>
    </location>
</feature>
<feature type="transmembrane region" description="Helical" evidence="7">
    <location>
        <begin position="199"/>
        <end position="221"/>
    </location>
</feature>
<dbReference type="OrthoDB" id="9810457at2"/>
<keyword evidence="4 7" id="KW-0812">Transmembrane</keyword>
<dbReference type="RefSeq" id="WP_068239651.1">
    <property type="nucleotide sequence ID" value="NZ_LPUY01000008.1"/>
</dbReference>
<keyword evidence="6 7" id="KW-0472">Membrane</keyword>
<feature type="transmembrane region" description="Helical" evidence="7">
    <location>
        <begin position="35"/>
        <end position="53"/>
    </location>
</feature>
<protein>
    <submittedName>
        <fullName evidence="8">Membrane transport protein</fullName>
    </submittedName>
</protein>
<dbReference type="GO" id="GO:0055085">
    <property type="term" value="P:transmembrane transport"/>
    <property type="evidence" value="ECO:0007669"/>
    <property type="project" value="InterPro"/>
</dbReference>
<feature type="transmembrane region" description="Helical" evidence="7">
    <location>
        <begin position="124"/>
        <end position="145"/>
    </location>
</feature>
<feature type="transmembrane region" description="Helical" evidence="7">
    <location>
        <begin position="6"/>
        <end position="23"/>
    </location>
</feature>
<evidence type="ECO:0000256" key="4">
    <source>
        <dbReference type="ARBA" id="ARBA00022692"/>
    </source>
</evidence>
<evidence type="ECO:0000256" key="2">
    <source>
        <dbReference type="ARBA" id="ARBA00022448"/>
    </source>
</evidence>
<keyword evidence="5 7" id="KW-1133">Transmembrane helix</keyword>
<dbReference type="GO" id="GO:0016020">
    <property type="term" value="C:membrane"/>
    <property type="evidence" value="ECO:0007669"/>
    <property type="project" value="UniProtKB-SubCell"/>
</dbReference>
<evidence type="ECO:0000256" key="1">
    <source>
        <dbReference type="ARBA" id="ARBA00004141"/>
    </source>
</evidence>
<comment type="subcellular location">
    <subcellularLocation>
        <location evidence="1">Membrane</location>
        <topology evidence="1">Multi-pass membrane protein</topology>
    </subcellularLocation>
</comment>
<keyword evidence="3" id="KW-1003">Cell membrane</keyword>
<proteinExistence type="predicted"/>
<evidence type="ECO:0000256" key="5">
    <source>
        <dbReference type="ARBA" id="ARBA00022989"/>
    </source>
</evidence>
<dbReference type="Proteomes" id="UP000068382">
    <property type="component" value="Unassembled WGS sequence"/>
</dbReference>
<comment type="caution">
    <text evidence="8">The sequence shown here is derived from an EMBL/GenBank/DDBJ whole genome shotgun (WGS) entry which is preliminary data.</text>
</comment>
<evidence type="ECO:0000313" key="8">
    <source>
        <dbReference type="EMBL" id="KUP94956.1"/>
    </source>
</evidence>
<evidence type="ECO:0000256" key="6">
    <source>
        <dbReference type="ARBA" id="ARBA00023136"/>
    </source>
</evidence>
<feature type="transmembrane region" description="Helical" evidence="7">
    <location>
        <begin position="96"/>
        <end position="118"/>
    </location>
</feature>
<feature type="transmembrane region" description="Helical" evidence="7">
    <location>
        <begin position="233"/>
        <end position="256"/>
    </location>
</feature>
<feature type="transmembrane region" description="Helical" evidence="7">
    <location>
        <begin position="262"/>
        <end position="281"/>
    </location>
</feature>
<feature type="transmembrane region" description="Helical" evidence="7">
    <location>
        <begin position="166"/>
        <end position="187"/>
    </location>
</feature>
<name>A0A132C361_9RHOB</name>
<evidence type="ECO:0000313" key="9">
    <source>
        <dbReference type="Proteomes" id="UP000068382"/>
    </source>
</evidence>
<dbReference type="InterPro" id="IPR004776">
    <property type="entry name" value="Mem_transp_PIN-like"/>
</dbReference>
<dbReference type="PANTHER" id="PTHR36838">
    <property type="entry name" value="AUXIN EFFLUX CARRIER FAMILY PROTEIN"/>
    <property type="match status" value="1"/>
</dbReference>
<dbReference type="EMBL" id="LPUY01000008">
    <property type="protein sequence ID" value="KUP94956.1"/>
    <property type="molecule type" value="Genomic_DNA"/>
</dbReference>
<accession>A0A132C361</accession>
<reference evidence="8 9" key="1">
    <citation type="submission" date="2015-12" db="EMBL/GenBank/DDBJ databases">
        <title>Genome sequence of the marine Rhodobacteraceae strain O3.65, Candidatus Tritonibacter horizontis.</title>
        <authorList>
            <person name="Poehlein A."/>
            <person name="Giebel H.A."/>
            <person name="Voget S."/>
            <person name="Brinkhoff T."/>
        </authorList>
    </citation>
    <scope>NUCLEOTIDE SEQUENCE [LARGE SCALE GENOMIC DNA]</scope>
    <source>
        <strain evidence="8 9">O3.65</strain>
    </source>
</reference>
<evidence type="ECO:0000256" key="7">
    <source>
        <dbReference type="SAM" id="Phobius"/>
    </source>
</evidence>
<gene>
    <name evidence="8" type="ORF">TRIHO_02920</name>
</gene>
<organism evidence="8 9">
    <name type="scientific">Tritonibacter horizontis</name>
    <dbReference type="NCBI Taxonomy" id="1768241"/>
    <lineage>
        <taxon>Bacteria</taxon>
        <taxon>Pseudomonadati</taxon>
        <taxon>Pseudomonadota</taxon>
        <taxon>Alphaproteobacteria</taxon>
        <taxon>Rhodobacterales</taxon>
        <taxon>Paracoccaceae</taxon>
        <taxon>Tritonibacter</taxon>
    </lineage>
</organism>
<evidence type="ECO:0000256" key="3">
    <source>
        <dbReference type="ARBA" id="ARBA00022475"/>
    </source>
</evidence>
<dbReference type="PANTHER" id="PTHR36838:SF3">
    <property type="entry name" value="TRANSPORTER AUXIN EFFLUX CARRIER EC FAMILY"/>
    <property type="match status" value="1"/>
</dbReference>
<dbReference type="Pfam" id="PF03547">
    <property type="entry name" value="Mem_trans"/>
    <property type="match status" value="1"/>
</dbReference>
<feature type="transmembrane region" description="Helical" evidence="7">
    <location>
        <begin position="293"/>
        <end position="313"/>
    </location>
</feature>
<keyword evidence="9" id="KW-1185">Reference proteome</keyword>